<organism evidence="1">
    <name type="scientific">Arion vulgaris</name>
    <dbReference type="NCBI Taxonomy" id="1028688"/>
    <lineage>
        <taxon>Eukaryota</taxon>
        <taxon>Metazoa</taxon>
        <taxon>Spiralia</taxon>
        <taxon>Lophotrochozoa</taxon>
        <taxon>Mollusca</taxon>
        <taxon>Gastropoda</taxon>
        <taxon>Heterobranchia</taxon>
        <taxon>Euthyneura</taxon>
        <taxon>Panpulmonata</taxon>
        <taxon>Eupulmonata</taxon>
        <taxon>Stylommatophora</taxon>
        <taxon>Helicina</taxon>
        <taxon>Arionoidea</taxon>
        <taxon>Arionidae</taxon>
        <taxon>Arion</taxon>
    </lineage>
</organism>
<name>A0A0B7C2P1_9EUPU</name>
<gene>
    <name evidence="1" type="primary">ORF222029</name>
</gene>
<accession>A0A0B7C2P1</accession>
<feature type="non-terminal residue" evidence="1">
    <location>
        <position position="1"/>
    </location>
</feature>
<sequence length="111" mass="12513">HNNSNKTSDLKTVYDNSVVTEDLSLQPVGDKSLPTLVWKSQHTDNTCLENDDDVLVDMNEKIFSRSYTDTVTSITSTQFLIESPDQGGNETNKGEIKEIYFNCGYDDLQNQ</sequence>
<dbReference type="AlphaFoldDB" id="A0A0B7C2P1"/>
<dbReference type="EMBL" id="HACG01052873">
    <property type="protein sequence ID" value="CEK99744.1"/>
    <property type="molecule type" value="Transcribed_RNA"/>
</dbReference>
<feature type="non-terminal residue" evidence="1">
    <location>
        <position position="111"/>
    </location>
</feature>
<protein>
    <submittedName>
        <fullName evidence="1">Uncharacterized protein</fullName>
    </submittedName>
</protein>
<evidence type="ECO:0000313" key="1">
    <source>
        <dbReference type="EMBL" id="CEK99744.1"/>
    </source>
</evidence>
<reference evidence="1" key="1">
    <citation type="submission" date="2014-12" db="EMBL/GenBank/DDBJ databases">
        <title>Insight into the proteome of Arion vulgaris.</title>
        <authorList>
            <person name="Aradska J."/>
            <person name="Bulat T."/>
            <person name="Smidak R."/>
            <person name="Sarate P."/>
            <person name="Gangsoo J."/>
            <person name="Sialana F."/>
            <person name="Bilban M."/>
            <person name="Lubec G."/>
        </authorList>
    </citation>
    <scope>NUCLEOTIDE SEQUENCE</scope>
    <source>
        <tissue evidence="1">Skin</tissue>
    </source>
</reference>
<proteinExistence type="predicted"/>